<dbReference type="KEGG" id="pseo:OM33_08440"/>
<dbReference type="EMBL" id="CP009888">
    <property type="protein sequence ID" value="AIY65182.1"/>
    <property type="molecule type" value="Genomic_DNA"/>
</dbReference>
<dbReference type="PROSITE" id="PS51257">
    <property type="entry name" value="PROKAR_LIPOPROTEIN"/>
    <property type="match status" value="1"/>
</dbReference>
<dbReference type="HOGENOM" id="CLU_893211_0_0_6"/>
<feature type="coiled-coil region" evidence="1">
    <location>
        <begin position="105"/>
        <end position="146"/>
    </location>
</feature>
<dbReference type="AlphaFoldDB" id="A0A0A7EGU2"/>
<evidence type="ECO:0000256" key="2">
    <source>
        <dbReference type="SAM" id="SignalP"/>
    </source>
</evidence>
<organism evidence="3 4">
    <name type="scientific">Pseudoalteromonas piratica</name>
    <dbReference type="NCBI Taxonomy" id="1348114"/>
    <lineage>
        <taxon>Bacteria</taxon>
        <taxon>Pseudomonadati</taxon>
        <taxon>Pseudomonadota</taxon>
        <taxon>Gammaproteobacteria</taxon>
        <taxon>Alteromonadales</taxon>
        <taxon>Pseudoalteromonadaceae</taxon>
        <taxon>Pseudoalteromonas</taxon>
    </lineage>
</organism>
<dbReference type="Proteomes" id="UP000030341">
    <property type="component" value="Chromosome 1"/>
</dbReference>
<accession>A0A0A7EGU2</accession>
<evidence type="ECO:0008006" key="5">
    <source>
        <dbReference type="Google" id="ProtNLM"/>
    </source>
</evidence>
<keyword evidence="1" id="KW-0175">Coiled coil</keyword>
<feature type="signal peptide" evidence="2">
    <location>
        <begin position="1"/>
        <end position="22"/>
    </location>
</feature>
<gene>
    <name evidence="3" type="ORF">OM33_08440</name>
</gene>
<keyword evidence="4" id="KW-1185">Reference proteome</keyword>
<dbReference type="OrthoDB" id="7068749at2"/>
<name>A0A0A7EGU2_9GAMM</name>
<protein>
    <recommendedName>
        <fullName evidence="5">Lipoprotein</fullName>
    </recommendedName>
</protein>
<proteinExistence type="predicted"/>
<feature type="chain" id="PRO_5002028308" description="Lipoprotein" evidence="2">
    <location>
        <begin position="23"/>
        <end position="322"/>
    </location>
</feature>
<keyword evidence="2" id="KW-0732">Signal</keyword>
<evidence type="ECO:0000313" key="3">
    <source>
        <dbReference type="EMBL" id="AIY65182.1"/>
    </source>
</evidence>
<evidence type="ECO:0000256" key="1">
    <source>
        <dbReference type="SAM" id="Coils"/>
    </source>
</evidence>
<dbReference type="Pfam" id="PF20404">
    <property type="entry name" value="DUF6694"/>
    <property type="match status" value="1"/>
</dbReference>
<evidence type="ECO:0000313" key="4">
    <source>
        <dbReference type="Proteomes" id="UP000030341"/>
    </source>
</evidence>
<dbReference type="RefSeq" id="WP_038640829.1">
    <property type="nucleotide sequence ID" value="NZ_CP009888.1"/>
</dbReference>
<dbReference type="eggNOG" id="ENOG5033A41">
    <property type="taxonomic scope" value="Bacteria"/>
</dbReference>
<reference evidence="3 4" key="1">
    <citation type="submission" date="2014-11" db="EMBL/GenBank/DDBJ databases">
        <title>Complete Genome Sequence of Pseudoalteromonas sp. Strain OCN003 Isolated from Kaneohe Bay, Oahu, Hawaii.</title>
        <authorList>
            <person name="Beurmann S."/>
            <person name="Videau P."/>
            <person name="Ushijima B."/>
            <person name="Smith A.M."/>
            <person name="Aeby G.S."/>
            <person name="Callahan S.M."/>
            <person name="Belcaid M."/>
        </authorList>
    </citation>
    <scope>NUCLEOTIDE SEQUENCE [LARGE SCALE GENOMIC DNA]</scope>
    <source>
        <strain evidence="3 4">OCN003</strain>
    </source>
</reference>
<dbReference type="InterPro" id="IPR046516">
    <property type="entry name" value="DUF6694"/>
</dbReference>
<sequence>MKKLLIPLALITLSGCFGPAKFDSTDQSSIQSSTQAVIESLPEADRPEFKKAIMYYSIGGKEGFSNMLGAAFSGADKAISKETMIVANLADINGLTGQEILTKYRAQLEQNKIEAAERKAKLEEKQKQMIREMEEQTARRNKERENTRKVITLEKEAKKLLENNKFKEAIAKYEEMAKVDSGAEKSQEGIDKTIQAMNDFEEKLDYINKIELTEFTAKRIDTYSKKGVPAVRLSLKNNGERSLDKVKIVVYFKDKDDNVIYEEDYLPVLVSRYSFGNNKPLKPGYVREQEKGKYYTLDSALSNWKEGNASARIVDIEFSSNL</sequence>